<dbReference type="GeneID" id="90984522"/>
<dbReference type="InterPro" id="IPR018461">
    <property type="entry name" value="Na/H_Antiport_NhaC-like_C"/>
</dbReference>
<feature type="transmembrane region" description="Helical" evidence="6">
    <location>
        <begin position="258"/>
        <end position="279"/>
    </location>
</feature>
<evidence type="ECO:0000256" key="5">
    <source>
        <dbReference type="ARBA" id="ARBA00023136"/>
    </source>
</evidence>
<feature type="transmembrane region" description="Helical" evidence="6">
    <location>
        <begin position="360"/>
        <end position="388"/>
    </location>
</feature>
<dbReference type="eggNOG" id="COG1757">
    <property type="taxonomic scope" value="Bacteria"/>
</dbReference>
<keyword evidence="9" id="KW-1185">Reference proteome</keyword>
<feature type="transmembrane region" description="Helical" evidence="6">
    <location>
        <begin position="400"/>
        <end position="420"/>
    </location>
</feature>
<feature type="transmembrane region" description="Helical" evidence="6">
    <location>
        <begin position="452"/>
        <end position="470"/>
    </location>
</feature>
<keyword evidence="5 6" id="KW-0472">Membrane</keyword>
<evidence type="ECO:0000256" key="4">
    <source>
        <dbReference type="ARBA" id="ARBA00022989"/>
    </source>
</evidence>
<dbReference type="Pfam" id="PF03553">
    <property type="entry name" value="Na_H_antiporter"/>
    <property type="match status" value="1"/>
</dbReference>
<evidence type="ECO:0000256" key="2">
    <source>
        <dbReference type="ARBA" id="ARBA00022475"/>
    </source>
</evidence>
<feature type="domain" description="Na+/H+ antiporter NhaC-like C-terminal" evidence="7">
    <location>
        <begin position="155"/>
        <end position="469"/>
    </location>
</feature>
<feature type="transmembrane region" description="Helical" evidence="6">
    <location>
        <begin position="196"/>
        <end position="217"/>
    </location>
</feature>
<accession>A0A073IM11</accession>
<keyword evidence="4 6" id="KW-1133">Transmembrane helix</keyword>
<dbReference type="PANTHER" id="PTHR43478">
    <property type="entry name" value="NA+/H+ ANTIPORTER-RELATED"/>
    <property type="match status" value="1"/>
</dbReference>
<organism evidence="8 9">
    <name type="scientific">Synergistes jonesii</name>
    <dbReference type="NCBI Taxonomy" id="2754"/>
    <lineage>
        <taxon>Bacteria</taxon>
        <taxon>Thermotogati</taxon>
        <taxon>Synergistota</taxon>
        <taxon>Synergistia</taxon>
        <taxon>Synergistales</taxon>
        <taxon>Synergistaceae</taxon>
        <taxon>Synergistes</taxon>
    </lineage>
</organism>
<evidence type="ECO:0000259" key="7">
    <source>
        <dbReference type="Pfam" id="PF03553"/>
    </source>
</evidence>
<sequence length="471" mass="50127">MEAMATKGIFSLIPVFVTLFLAFKTKDAVFSLIVGCIIGVCLAGSDPATGMSKLFQAALGNADFIWVMMIEVAVGIMIAFYMRADVISAFAEAARYKIKSRRAASGIGWLLGIFIFFSDYFSPLFCGPICRPITDSHKVSREMLAYTLDSGSGPVCTLVPLSGWAVYMAGLLKGHGPIDSAEVGMSVFISSIPYNFYGWLAVVVCGLFACQVLPNFGPMKKAEERAKNEGKVIRDGAIPLAGPELDQIEKIPGKRANILVYLIIPVLLLISIAVGTFVTLHSVKILEAFFAVIMYQSVVMAFGGYFKSIRDYTETATAGIKAVLPAILILALAYCINTISKNLGAQQYVMELTKAWMTPALLPALTFAAGACISFFTGTSWGTYAILVPFSIPIAMNLSGGQLTPIVFATVSAIMGGGLFGDHCSPVSDTTCLSSFGAACDHMDHVTTQLPYALGCAAAALILFGILGIAL</sequence>
<dbReference type="GO" id="GO:0005886">
    <property type="term" value="C:plasma membrane"/>
    <property type="evidence" value="ECO:0007669"/>
    <property type="project" value="UniProtKB-SubCell"/>
</dbReference>
<keyword evidence="3 6" id="KW-0812">Transmembrane</keyword>
<feature type="transmembrane region" description="Helical" evidence="6">
    <location>
        <begin position="285"/>
        <end position="306"/>
    </location>
</feature>
<feature type="transmembrane region" description="Helical" evidence="6">
    <location>
        <begin position="65"/>
        <end position="82"/>
    </location>
</feature>
<evidence type="ECO:0000256" key="6">
    <source>
        <dbReference type="SAM" id="Phobius"/>
    </source>
</evidence>
<dbReference type="STRING" id="2754.EH55_11050"/>
<feature type="transmembrane region" description="Helical" evidence="6">
    <location>
        <begin position="318"/>
        <end position="340"/>
    </location>
</feature>
<dbReference type="OrthoDB" id="9762978at2"/>
<reference evidence="8 9" key="1">
    <citation type="submission" date="2014-04" db="EMBL/GenBank/DDBJ databases">
        <title>Draft Genome Sequence of Synergistes jonesii.</title>
        <authorList>
            <person name="Coil D.A."/>
            <person name="Eisen J.A."/>
            <person name="Holland-Moritz H.E."/>
        </authorList>
    </citation>
    <scope>NUCLEOTIDE SEQUENCE [LARGE SCALE GENOMIC DNA]</scope>
    <source>
        <strain evidence="8 9">78-1</strain>
    </source>
</reference>
<proteinExistence type="predicted"/>
<evidence type="ECO:0000313" key="8">
    <source>
        <dbReference type="EMBL" id="KEJ91373.1"/>
    </source>
</evidence>
<dbReference type="PANTHER" id="PTHR43478:SF1">
    <property type="entry name" value="NA+_H+ ANTIPORTER NHAC-LIKE C-TERMINAL DOMAIN-CONTAINING PROTEIN"/>
    <property type="match status" value="1"/>
</dbReference>
<dbReference type="Proteomes" id="UP000027665">
    <property type="component" value="Unassembled WGS sequence"/>
</dbReference>
<dbReference type="EMBL" id="JMKI01000051">
    <property type="protein sequence ID" value="KEJ91373.1"/>
    <property type="molecule type" value="Genomic_DNA"/>
</dbReference>
<comment type="subcellular location">
    <subcellularLocation>
        <location evidence="1">Cell membrane</location>
        <topology evidence="1">Multi-pass membrane protein</topology>
    </subcellularLocation>
</comment>
<comment type="caution">
    <text evidence="8">The sequence shown here is derived from an EMBL/GenBank/DDBJ whole genome shotgun (WGS) entry which is preliminary data.</text>
</comment>
<dbReference type="PATRIC" id="fig|2754.20.peg.1400"/>
<dbReference type="AlphaFoldDB" id="A0A073IM11"/>
<keyword evidence="2" id="KW-1003">Cell membrane</keyword>
<dbReference type="RefSeq" id="WP_037978175.1">
    <property type="nucleotide sequence ID" value="NZ_JMKI01000051.1"/>
</dbReference>
<evidence type="ECO:0000256" key="3">
    <source>
        <dbReference type="ARBA" id="ARBA00022692"/>
    </source>
</evidence>
<feature type="transmembrane region" description="Helical" evidence="6">
    <location>
        <begin position="6"/>
        <end position="23"/>
    </location>
</feature>
<evidence type="ECO:0000313" key="9">
    <source>
        <dbReference type="Proteomes" id="UP000027665"/>
    </source>
</evidence>
<feature type="transmembrane region" description="Helical" evidence="6">
    <location>
        <begin position="28"/>
        <end position="45"/>
    </location>
</feature>
<evidence type="ECO:0000256" key="1">
    <source>
        <dbReference type="ARBA" id="ARBA00004651"/>
    </source>
</evidence>
<name>A0A073IM11_9BACT</name>
<feature type="transmembrane region" description="Helical" evidence="6">
    <location>
        <begin position="103"/>
        <end position="121"/>
    </location>
</feature>
<gene>
    <name evidence="8" type="ORF">EH55_11050</name>
</gene>
<protein>
    <recommendedName>
        <fullName evidence="7">Na+/H+ antiporter NhaC-like C-terminal domain-containing protein</fullName>
    </recommendedName>
</protein>